<keyword evidence="1" id="KW-0732">Signal</keyword>
<dbReference type="EMBL" id="ADBL01000577">
    <property type="status" value="NOT_ANNOTATED_CDS"/>
    <property type="molecule type" value="Genomic_DNA"/>
</dbReference>
<accession>A0A0C4DQY9</accession>
<dbReference type="Pfam" id="PF13883">
    <property type="entry name" value="CREG_beta-barrel"/>
    <property type="match status" value="1"/>
</dbReference>
<dbReference type="AlphaFoldDB" id="A0A0C4DQY9"/>
<dbReference type="eggNOG" id="ENOG502RDU8">
    <property type="taxonomic scope" value="Eukaryota"/>
</dbReference>
<proteinExistence type="predicted"/>
<keyword evidence="5" id="KW-1185">Reference proteome</keyword>
<reference evidence="4" key="5">
    <citation type="submission" date="2015-06" db="UniProtKB">
        <authorList>
            <consortium name="EnsemblFungi"/>
        </authorList>
    </citation>
    <scope>IDENTIFICATION</scope>
    <source>
        <strain evidence="4">ATCC 64411</strain>
    </source>
</reference>
<dbReference type="STRING" id="644358.A0A0C4DQY9"/>
<dbReference type="EnsemblFungi" id="MAPG_02288T0">
    <property type="protein sequence ID" value="MAPG_02288T0"/>
    <property type="gene ID" value="MAPG_02288"/>
</dbReference>
<reference evidence="3" key="3">
    <citation type="submission" date="2011-03" db="EMBL/GenBank/DDBJ databases">
        <title>Annotation of Magnaporthe poae ATCC 64411.</title>
        <authorList>
            <person name="Ma L.-J."/>
            <person name="Dead R."/>
            <person name="Young S.K."/>
            <person name="Zeng Q."/>
            <person name="Gargeya S."/>
            <person name="Fitzgerald M."/>
            <person name="Haas B."/>
            <person name="Abouelleil A."/>
            <person name="Alvarado L."/>
            <person name="Arachchi H.M."/>
            <person name="Berlin A."/>
            <person name="Brown A."/>
            <person name="Chapman S.B."/>
            <person name="Chen Z."/>
            <person name="Dunbar C."/>
            <person name="Freedman E."/>
            <person name="Gearin G."/>
            <person name="Gellesch M."/>
            <person name="Goldberg J."/>
            <person name="Griggs A."/>
            <person name="Gujja S."/>
            <person name="Heiman D."/>
            <person name="Howarth C."/>
            <person name="Larson L."/>
            <person name="Lui A."/>
            <person name="MacDonald P.J.P."/>
            <person name="Mehta T."/>
            <person name="Montmayeur A."/>
            <person name="Murphy C."/>
            <person name="Neiman D."/>
            <person name="Pearson M."/>
            <person name="Priest M."/>
            <person name="Roberts A."/>
            <person name="Saif S."/>
            <person name="Shea T."/>
            <person name="Shenoy N."/>
            <person name="Sisk P."/>
            <person name="Stolte C."/>
            <person name="Sykes S."/>
            <person name="Yandava C."/>
            <person name="Wortman J."/>
            <person name="Nusbaum C."/>
            <person name="Birren B."/>
        </authorList>
    </citation>
    <scope>NUCLEOTIDE SEQUENCE</scope>
    <source>
        <strain evidence="3">ATCC 64411</strain>
    </source>
</reference>
<evidence type="ECO:0000256" key="1">
    <source>
        <dbReference type="SAM" id="SignalP"/>
    </source>
</evidence>
<dbReference type="OrthoDB" id="2138282at2759"/>
<gene>
    <name evidence="3" type="ORF">MAPG_02288</name>
</gene>
<evidence type="ECO:0000259" key="2">
    <source>
        <dbReference type="Pfam" id="PF13883"/>
    </source>
</evidence>
<reference evidence="5" key="2">
    <citation type="submission" date="2010-05" db="EMBL/GenBank/DDBJ databases">
        <title>The genome sequence of Magnaporthe poae strain ATCC 64411.</title>
        <authorList>
            <person name="Ma L.-J."/>
            <person name="Dead R."/>
            <person name="Young S."/>
            <person name="Zeng Q."/>
            <person name="Koehrsen M."/>
            <person name="Alvarado L."/>
            <person name="Berlin A."/>
            <person name="Chapman S.B."/>
            <person name="Chen Z."/>
            <person name="Freedman E."/>
            <person name="Gellesch M."/>
            <person name="Goldberg J."/>
            <person name="Griggs A."/>
            <person name="Gujja S."/>
            <person name="Heilman E.R."/>
            <person name="Heiman D."/>
            <person name="Hepburn T."/>
            <person name="Howarth C."/>
            <person name="Jen D."/>
            <person name="Larson L."/>
            <person name="Mehta T."/>
            <person name="Neiman D."/>
            <person name="Pearson M."/>
            <person name="Roberts A."/>
            <person name="Saif S."/>
            <person name="Shea T."/>
            <person name="Shenoy N."/>
            <person name="Sisk P."/>
            <person name="Stolte C."/>
            <person name="Sykes S."/>
            <person name="Walk T."/>
            <person name="White J."/>
            <person name="Yandava C."/>
            <person name="Haas B."/>
            <person name="Nusbaum C."/>
            <person name="Birren B."/>
        </authorList>
    </citation>
    <scope>NUCLEOTIDE SEQUENCE [LARGE SCALE GENOMIC DNA]</scope>
    <source>
        <strain evidence="5">ATCC 64411 / 73-15</strain>
    </source>
</reference>
<dbReference type="PANTHER" id="PTHR37273:SF1">
    <property type="entry name" value="ADL397C-AP"/>
    <property type="match status" value="1"/>
</dbReference>
<dbReference type="Gene3D" id="2.30.110.10">
    <property type="entry name" value="Electron Transport, Fmn-binding Protein, Chain A"/>
    <property type="match status" value="1"/>
</dbReference>
<name>A0A0C4DQY9_MAGP6</name>
<evidence type="ECO:0000313" key="3">
    <source>
        <dbReference type="EMBL" id="KLU83223.1"/>
    </source>
</evidence>
<evidence type="ECO:0000313" key="5">
    <source>
        <dbReference type="Proteomes" id="UP000011715"/>
    </source>
</evidence>
<protein>
    <recommendedName>
        <fullName evidence="2">CREG-like beta-barrel domain-containing protein</fullName>
    </recommendedName>
</protein>
<dbReference type="InterPro" id="IPR055343">
    <property type="entry name" value="CREG_beta-barrel"/>
</dbReference>
<sequence>MKASSILLATSPVAAAMAATAPMSPAPVPEFLFSNPDPATAASLGFKIPTSYESAVMARRILALTPFATFSTVFPSDKDGGLGGAPVGLTDYIADCEHDSGGNPTVLELHIGTSFRNVRGGSNISVSLAWVPPYPPSRRIRSADSSSPSWLSALEDSLRSLLGLSRRRQEQVADCRPDPQPYSGANLPRFSLLGYLEKIEPSKVADVTACYVGTHPDAKYWLPGNRIHESEFVRLVVTKVYWIGGFGDRAYIGWIPVDEYSRVTRAEWEAIRLPGEKPGWKEWSLRELGDL</sequence>
<feature type="chain" id="PRO_5009385241" description="CREG-like beta-barrel domain-containing protein" evidence="1">
    <location>
        <begin position="17"/>
        <end position="291"/>
    </location>
</feature>
<dbReference type="EMBL" id="GL876967">
    <property type="protein sequence ID" value="KLU83223.1"/>
    <property type="molecule type" value="Genomic_DNA"/>
</dbReference>
<dbReference type="Proteomes" id="UP000011715">
    <property type="component" value="Unassembled WGS sequence"/>
</dbReference>
<dbReference type="VEuPathDB" id="FungiDB:MAPG_02288"/>
<organism evidence="4 5">
    <name type="scientific">Magnaporthiopsis poae (strain ATCC 64411 / 73-15)</name>
    <name type="common">Kentucky bluegrass fungus</name>
    <name type="synonym">Magnaporthe poae</name>
    <dbReference type="NCBI Taxonomy" id="644358"/>
    <lineage>
        <taxon>Eukaryota</taxon>
        <taxon>Fungi</taxon>
        <taxon>Dikarya</taxon>
        <taxon>Ascomycota</taxon>
        <taxon>Pezizomycotina</taxon>
        <taxon>Sordariomycetes</taxon>
        <taxon>Sordariomycetidae</taxon>
        <taxon>Magnaporthales</taxon>
        <taxon>Magnaporthaceae</taxon>
        <taxon>Magnaporthiopsis</taxon>
    </lineage>
</organism>
<reference evidence="3" key="1">
    <citation type="submission" date="2010-05" db="EMBL/GenBank/DDBJ databases">
        <title>The Genome Sequence of Magnaporthe poae strain ATCC 64411.</title>
        <authorList>
            <consortium name="The Broad Institute Genome Sequencing Platform"/>
            <consortium name="Broad Institute Genome Sequencing Center for Infectious Disease"/>
            <person name="Ma L.-J."/>
            <person name="Dead R."/>
            <person name="Young S."/>
            <person name="Zeng Q."/>
            <person name="Koehrsen M."/>
            <person name="Alvarado L."/>
            <person name="Berlin A."/>
            <person name="Chapman S.B."/>
            <person name="Chen Z."/>
            <person name="Freedman E."/>
            <person name="Gellesch M."/>
            <person name="Goldberg J."/>
            <person name="Griggs A."/>
            <person name="Gujja S."/>
            <person name="Heilman E.R."/>
            <person name="Heiman D."/>
            <person name="Hepburn T."/>
            <person name="Howarth C."/>
            <person name="Jen D."/>
            <person name="Larson L."/>
            <person name="Mehta T."/>
            <person name="Neiman D."/>
            <person name="Pearson M."/>
            <person name="Roberts A."/>
            <person name="Saif S."/>
            <person name="Shea T."/>
            <person name="Shenoy N."/>
            <person name="Sisk P."/>
            <person name="Stolte C."/>
            <person name="Sykes S."/>
            <person name="Walk T."/>
            <person name="White J."/>
            <person name="Yandava C."/>
            <person name="Haas B."/>
            <person name="Nusbaum C."/>
            <person name="Birren B."/>
        </authorList>
    </citation>
    <scope>NUCLEOTIDE SEQUENCE</scope>
    <source>
        <strain evidence="3">ATCC 64411</strain>
    </source>
</reference>
<dbReference type="SUPFAM" id="SSF50475">
    <property type="entry name" value="FMN-binding split barrel"/>
    <property type="match status" value="1"/>
</dbReference>
<feature type="signal peptide" evidence="1">
    <location>
        <begin position="1"/>
        <end position="16"/>
    </location>
</feature>
<reference evidence="4" key="4">
    <citation type="journal article" date="2015" name="G3 (Bethesda)">
        <title>Genome sequences of three phytopathogenic species of the Magnaporthaceae family of fungi.</title>
        <authorList>
            <person name="Okagaki L.H."/>
            <person name="Nunes C.C."/>
            <person name="Sailsbery J."/>
            <person name="Clay B."/>
            <person name="Brown D."/>
            <person name="John T."/>
            <person name="Oh Y."/>
            <person name="Young N."/>
            <person name="Fitzgerald M."/>
            <person name="Haas B.J."/>
            <person name="Zeng Q."/>
            <person name="Young S."/>
            <person name="Adiconis X."/>
            <person name="Fan L."/>
            <person name="Levin J.Z."/>
            <person name="Mitchell T.K."/>
            <person name="Okubara P.A."/>
            <person name="Farman M.L."/>
            <person name="Kohn L.M."/>
            <person name="Birren B."/>
            <person name="Ma L.-J."/>
            <person name="Dean R.A."/>
        </authorList>
    </citation>
    <scope>NUCLEOTIDE SEQUENCE</scope>
    <source>
        <strain evidence="4">ATCC 64411 / 73-15</strain>
    </source>
</reference>
<dbReference type="PANTHER" id="PTHR37273">
    <property type="entry name" value="CHROMOSOME 8, WHOLE GENOME SHOTGUN SEQUENCE"/>
    <property type="match status" value="1"/>
</dbReference>
<dbReference type="InterPro" id="IPR012349">
    <property type="entry name" value="Split_barrel_FMN-bd"/>
</dbReference>
<feature type="domain" description="CREG-like beta-barrel" evidence="2">
    <location>
        <begin position="49"/>
        <end position="261"/>
    </location>
</feature>
<dbReference type="OMA" id="ITLSMRW"/>
<evidence type="ECO:0000313" key="4">
    <source>
        <dbReference type="EnsemblFungi" id="MAPG_02288T0"/>
    </source>
</evidence>